<dbReference type="EMBL" id="SSMQ01000012">
    <property type="protein sequence ID" value="TKD08821.1"/>
    <property type="molecule type" value="Genomic_DNA"/>
</dbReference>
<dbReference type="AlphaFoldDB" id="A0A4U1JEX0"/>
<reference evidence="2 3" key="1">
    <citation type="submission" date="2019-04" db="EMBL/GenBank/DDBJ databases">
        <authorList>
            <person name="Li Y."/>
            <person name="Wang J."/>
        </authorList>
    </citation>
    <scope>NUCLEOTIDE SEQUENCE [LARGE SCALE GENOMIC DNA]</scope>
    <source>
        <strain evidence="2 3">DSM 14668</strain>
    </source>
</reference>
<organism evidence="2 3">
    <name type="scientific">Polyangium fumosum</name>
    <dbReference type="NCBI Taxonomy" id="889272"/>
    <lineage>
        <taxon>Bacteria</taxon>
        <taxon>Pseudomonadati</taxon>
        <taxon>Myxococcota</taxon>
        <taxon>Polyangia</taxon>
        <taxon>Polyangiales</taxon>
        <taxon>Polyangiaceae</taxon>
        <taxon>Polyangium</taxon>
    </lineage>
</organism>
<feature type="domain" description="DUF2726" evidence="1">
    <location>
        <begin position="7"/>
        <end position="111"/>
    </location>
</feature>
<dbReference type="OrthoDB" id="5494290at2"/>
<dbReference type="Pfam" id="PF10881">
    <property type="entry name" value="DUF2726"/>
    <property type="match status" value="1"/>
</dbReference>
<proteinExistence type="predicted"/>
<dbReference type="RefSeq" id="WP_136929419.1">
    <property type="nucleotide sequence ID" value="NZ_SSMQ01000012.1"/>
</dbReference>
<keyword evidence="3" id="KW-1185">Reference proteome</keyword>
<accession>A0A4U1JEX0</accession>
<dbReference type="InterPro" id="IPR024402">
    <property type="entry name" value="DUF2726"/>
</dbReference>
<dbReference type="Proteomes" id="UP000309215">
    <property type="component" value="Unassembled WGS sequence"/>
</dbReference>
<evidence type="ECO:0000313" key="2">
    <source>
        <dbReference type="EMBL" id="TKD08821.1"/>
    </source>
</evidence>
<name>A0A4U1JEX0_9BACT</name>
<protein>
    <submittedName>
        <fullName evidence="2">DUF2726 domain-containing protein</fullName>
    </submittedName>
</protein>
<sequence>MNGNLKKLVHHTEEAVSFGLSTVCKRLGAGVLMRVKAQDVFRTEGNGLSEELLQFVSRATFDFLAVDAERTPLFVIQFDGTSHPTDVASVKQQQENEICRKLLLPLVRVHAFHLSKKHHSVELMTLMLESWFASKGMPSGGEKSRSFRSGEIDLFGTAGPGSTASLSATSAASAADFDPTSGALGDVRKNIRRIYESGKCKSPVASSVIGVDAAGNFHAVGFVRVTDEAVASSKIAMRNQLFPATTNTLVDEMLLYELYQELLECIRGRGRLVSRAELGATIAAFRMRYKVKAIPPSMPPGSF</sequence>
<comment type="caution">
    <text evidence="2">The sequence shown here is derived from an EMBL/GenBank/DDBJ whole genome shotgun (WGS) entry which is preliminary data.</text>
</comment>
<evidence type="ECO:0000259" key="1">
    <source>
        <dbReference type="Pfam" id="PF10881"/>
    </source>
</evidence>
<gene>
    <name evidence="2" type="ORF">E8A74_13590</name>
</gene>
<evidence type="ECO:0000313" key="3">
    <source>
        <dbReference type="Proteomes" id="UP000309215"/>
    </source>
</evidence>